<keyword evidence="2" id="KW-0547">Nucleotide-binding</keyword>
<dbReference type="EMBL" id="JBHTKK010000048">
    <property type="protein sequence ID" value="MFD1068278.1"/>
    <property type="molecule type" value="Genomic_DNA"/>
</dbReference>
<evidence type="ECO:0000256" key="2">
    <source>
        <dbReference type="ARBA" id="ARBA00022741"/>
    </source>
</evidence>
<dbReference type="InterPro" id="IPR027417">
    <property type="entry name" value="P-loop_NTPase"/>
</dbReference>
<gene>
    <name evidence="5" type="ORF">ACFQ19_20075</name>
</gene>
<dbReference type="Gene3D" id="3.40.50.300">
    <property type="entry name" value="P-loop containing nucleotide triphosphate hydrolases"/>
    <property type="match status" value="1"/>
</dbReference>
<evidence type="ECO:0000256" key="3">
    <source>
        <dbReference type="ARBA" id="ARBA00022840"/>
    </source>
</evidence>
<keyword evidence="6" id="KW-1185">Reference proteome</keyword>
<proteinExistence type="predicted"/>
<dbReference type="PROSITE" id="PS50893">
    <property type="entry name" value="ABC_TRANSPORTER_2"/>
    <property type="match status" value="1"/>
</dbReference>
<feature type="domain" description="ABC transporter" evidence="4">
    <location>
        <begin position="4"/>
        <end position="235"/>
    </location>
</feature>
<name>A0ABW3NMI5_9BACI</name>
<dbReference type="InterPro" id="IPR017871">
    <property type="entry name" value="ABC_transporter-like_CS"/>
</dbReference>
<dbReference type="InterPro" id="IPR051782">
    <property type="entry name" value="ABC_Transporter_VariousFunc"/>
</dbReference>
<evidence type="ECO:0000313" key="6">
    <source>
        <dbReference type="Proteomes" id="UP001597041"/>
    </source>
</evidence>
<evidence type="ECO:0000259" key="4">
    <source>
        <dbReference type="PROSITE" id="PS50893"/>
    </source>
</evidence>
<dbReference type="SMART" id="SM00382">
    <property type="entry name" value="AAA"/>
    <property type="match status" value="1"/>
</dbReference>
<dbReference type="PANTHER" id="PTHR42939:SF1">
    <property type="entry name" value="ABC TRANSPORTER ATP-BINDING PROTEIN ALBC-RELATED"/>
    <property type="match status" value="1"/>
</dbReference>
<dbReference type="InterPro" id="IPR003439">
    <property type="entry name" value="ABC_transporter-like_ATP-bd"/>
</dbReference>
<protein>
    <submittedName>
        <fullName evidence="5">ABC transporter ATP-binding protein</fullName>
    </submittedName>
</protein>
<dbReference type="PROSITE" id="PS00211">
    <property type="entry name" value="ABC_TRANSPORTER_1"/>
    <property type="match status" value="1"/>
</dbReference>
<sequence>MTESTLVDMKKAGKKLGNNIILENVSLEIKKGETIGIVGTNGSGKTTLLRLIAGLSYLSEGELKVMDKQVKPGMMGSLPENIGVLIETPSFINHETGLENLNNLAQIRKKISKQDVKEAIQKVGLDPMSKKKVKQYSLGMKQRLGIAQSLMETPSLVLFDEPTNGLDQEGRELFYKYVQGLKKQGTGYVFVSHHEHEIEAFCDRVLRIENHTLVPLEKEKKISIQLMDSADVGKVLSVAPNSTMEKQEDGKPVMLVPFTKGTDEEIDNFFKEIAVEYKRLKRDHE</sequence>
<dbReference type="InterPro" id="IPR003593">
    <property type="entry name" value="AAA+_ATPase"/>
</dbReference>
<dbReference type="PANTHER" id="PTHR42939">
    <property type="entry name" value="ABC TRANSPORTER ATP-BINDING PROTEIN ALBC-RELATED"/>
    <property type="match status" value="1"/>
</dbReference>
<dbReference type="Pfam" id="PF00005">
    <property type="entry name" value="ABC_tran"/>
    <property type="match status" value="1"/>
</dbReference>
<comment type="caution">
    <text evidence="5">The sequence shown here is derived from an EMBL/GenBank/DDBJ whole genome shotgun (WGS) entry which is preliminary data.</text>
</comment>
<reference evidence="6" key="1">
    <citation type="journal article" date="2019" name="Int. J. Syst. Evol. Microbiol.">
        <title>The Global Catalogue of Microorganisms (GCM) 10K type strain sequencing project: providing services to taxonomists for standard genome sequencing and annotation.</title>
        <authorList>
            <consortium name="The Broad Institute Genomics Platform"/>
            <consortium name="The Broad Institute Genome Sequencing Center for Infectious Disease"/>
            <person name="Wu L."/>
            <person name="Ma J."/>
        </authorList>
    </citation>
    <scope>NUCLEOTIDE SEQUENCE [LARGE SCALE GENOMIC DNA]</scope>
    <source>
        <strain evidence="6">CCUG 56608</strain>
    </source>
</reference>
<accession>A0ABW3NMI5</accession>
<dbReference type="CDD" id="cd03230">
    <property type="entry name" value="ABC_DR_subfamily_A"/>
    <property type="match status" value="1"/>
</dbReference>
<organism evidence="5 6">
    <name type="scientific">Oceanobacillus locisalsi</name>
    <dbReference type="NCBI Taxonomy" id="546107"/>
    <lineage>
        <taxon>Bacteria</taxon>
        <taxon>Bacillati</taxon>
        <taxon>Bacillota</taxon>
        <taxon>Bacilli</taxon>
        <taxon>Bacillales</taxon>
        <taxon>Bacillaceae</taxon>
        <taxon>Oceanobacillus</taxon>
    </lineage>
</organism>
<dbReference type="GO" id="GO:0005524">
    <property type="term" value="F:ATP binding"/>
    <property type="evidence" value="ECO:0007669"/>
    <property type="project" value="UniProtKB-KW"/>
</dbReference>
<dbReference type="Proteomes" id="UP001597041">
    <property type="component" value="Unassembled WGS sequence"/>
</dbReference>
<evidence type="ECO:0000256" key="1">
    <source>
        <dbReference type="ARBA" id="ARBA00022448"/>
    </source>
</evidence>
<keyword evidence="3 5" id="KW-0067">ATP-binding</keyword>
<evidence type="ECO:0000313" key="5">
    <source>
        <dbReference type="EMBL" id="MFD1068278.1"/>
    </source>
</evidence>
<dbReference type="SUPFAM" id="SSF52540">
    <property type="entry name" value="P-loop containing nucleoside triphosphate hydrolases"/>
    <property type="match status" value="1"/>
</dbReference>
<keyword evidence="1" id="KW-0813">Transport</keyword>
<dbReference type="RefSeq" id="WP_379594622.1">
    <property type="nucleotide sequence ID" value="NZ_JBHTKK010000048.1"/>
</dbReference>